<dbReference type="Proteomes" id="UP000002287">
    <property type="component" value="Chromosome 1"/>
</dbReference>
<proteinExistence type="predicted"/>
<organism evidence="1 2">
    <name type="scientific">Burkholderia vietnamiensis (strain G4 / LMG 22486)</name>
    <name type="common">Burkholderia cepacia (strain R1808)</name>
    <dbReference type="NCBI Taxonomy" id="269482"/>
    <lineage>
        <taxon>Bacteria</taxon>
        <taxon>Pseudomonadati</taxon>
        <taxon>Pseudomonadota</taxon>
        <taxon>Betaproteobacteria</taxon>
        <taxon>Burkholderiales</taxon>
        <taxon>Burkholderiaceae</taxon>
        <taxon>Burkholderia</taxon>
        <taxon>Burkholderia cepacia complex</taxon>
    </lineage>
</organism>
<dbReference type="InterPro" id="IPR002110">
    <property type="entry name" value="Ankyrin_rpt"/>
</dbReference>
<sequence length="287" mass="30750">MLDTPDAPSNAARAPSAAKAAKAVSRRLFARLGSGGARRGPVTAGEIDRLRLDFAAHPISACHCDAKGWTPLMWAAFRAESECFELLLPISDPRAQTRSPRQSADWSVAHAASWGNDDSIVERLLPFDVAGMIDREGNTPLMTAARCRSEHAVRAWLPVSDPRSIDFEGRTALILALMFYDSSAGEGTAWEAIVRALFPVSDLNQRTVNGLDASDVAEGNRDPAAGRLLRALVAEQLAAREALALREAVASASRAHRAAPRESGCELSAFHSMRAVAACAEGRAKRL</sequence>
<dbReference type="InterPro" id="IPR036770">
    <property type="entry name" value="Ankyrin_rpt-contain_sf"/>
</dbReference>
<dbReference type="HOGENOM" id="CLU_968669_0_0_4"/>
<gene>
    <name evidence="1" type="ordered locus">Bcep1808_2086</name>
</gene>
<dbReference type="KEGG" id="bvi:Bcep1808_2086"/>
<dbReference type="PANTHER" id="PTHR24184">
    <property type="entry name" value="SI:CH211-189E2.2"/>
    <property type="match status" value="1"/>
</dbReference>
<evidence type="ECO:0000313" key="1">
    <source>
        <dbReference type="EMBL" id="ABO55088.1"/>
    </source>
</evidence>
<dbReference type="Gene3D" id="1.25.40.20">
    <property type="entry name" value="Ankyrin repeat-containing domain"/>
    <property type="match status" value="1"/>
</dbReference>
<dbReference type="EMBL" id="CP000614">
    <property type="protein sequence ID" value="ABO55088.1"/>
    <property type="molecule type" value="Genomic_DNA"/>
</dbReference>
<name>A4JFN5_BURVG</name>
<dbReference type="AlphaFoldDB" id="A4JFN5"/>
<dbReference type="PANTHER" id="PTHR24184:SF11">
    <property type="entry name" value="ANKYRIN REPEAT AND SOCS BOX CONTAINING 3"/>
    <property type="match status" value="1"/>
</dbReference>
<evidence type="ECO:0000313" key="2">
    <source>
        <dbReference type="Proteomes" id="UP000002287"/>
    </source>
</evidence>
<dbReference type="Pfam" id="PF12796">
    <property type="entry name" value="Ank_2"/>
    <property type="match status" value="1"/>
</dbReference>
<dbReference type="Pfam" id="PF00023">
    <property type="entry name" value="Ank"/>
    <property type="match status" value="1"/>
</dbReference>
<protein>
    <submittedName>
        <fullName evidence="1">Uncharacterized protein</fullName>
    </submittedName>
</protein>
<reference evidence="2" key="1">
    <citation type="submission" date="2007-03" db="EMBL/GenBank/DDBJ databases">
        <title>Complete sequence of chromosome 1 of Burkholderia vietnamiensis G4.</title>
        <authorList>
            <consortium name="US DOE Joint Genome Institute"/>
            <person name="Copeland A."/>
            <person name="Lucas S."/>
            <person name="Lapidus A."/>
            <person name="Barry K."/>
            <person name="Detter J.C."/>
            <person name="Glavina del Rio T."/>
            <person name="Hammon N."/>
            <person name="Israni S."/>
            <person name="Dalin E."/>
            <person name="Tice H."/>
            <person name="Pitluck S."/>
            <person name="Chain P."/>
            <person name="Malfatti S."/>
            <person name="Shin M."/>
            <person name="Vergez L."/>
            <person name="Schmutz J."/>
            <person name="Larimer F."/>
            <person name="Land M."/>
            <person name="Hauser L."/>
            <person name="Kyrpides N."/>
            <person name="Tiedje J."/>
            <person name="Richardson P."/>
        </authorList>
    </citation>
    <scope>NUCLEOTIDE SEQUENCE [LARGE SCALE GENOMIC DNA]</scope>
    <source>
        <strain evidence="2">G4 / LMG 22486</strain>
    </source>
</reference>
<dbReference type="SUPFAM" id="SSF48403">
    <property type="entry name" value="Ankyrin repeat"/>
    <property type="match status" value="1"/>
</dbReference>
<accession>A4JFN5</accession>